<dbReference type="Pfam" id="PF00561">
    <property type="entry name" value="Abhydrolase_1"/>
    <property type="match status" value="1"/>
</dbReference>
<dbReference type="Gene3D" id="3.40.50.1820">
    <property type="entry name" value="alpha/beta hydrolase"/>
    <property type="match status" value="1"/>
</dbReference>
<dbReference type="InterPro" id="IPR029058">
    <property type="entry name" value="AB_hydrolase_fold"/>
</dbReference>
<evidence type="ECO:0000256" key="1">
    <source>
        <dbReference type="ARBA" id="ARBA00022801"/>
    </source>
</evidence>
<feature type="chain" id="PRO_5013314909" evidence="2">
    <location>
        <begin position="26"/>
        <end position="379"/>
    </location>
</feature>
<reference evidence="4 5" key="1">
    <citation type="submission" date="2016-11" db="EMBL/GenBank/DDBJ databases">
        <authorList>
            <person name="Jaros S."/>
            <person name="Januszkiewicz K."/>
            <person name="Wedrychowicz H."/>
        </authorList>
    </citation>
    <scope>NUCLEOTIDE SEQUENCE [LARGE SCALE GENOMIC DNA]</scope>
    <source>
        <strain evidence="4 5">GAS95</strain>
    </source>
</reference>
<keyword evidence="2" id="KW-0732">Signal</keyword>
<dbReference type="InterPro" id="IPR000073">
    <property type="entry name" value="AB_hydrolase_1"/>
</dbReference>
<gene>
    <name evidence="4" type="ORF">SAMN05444165_7287</name>
</gene>
<name>A0A1N6LH80_9BURK</name>
<dbReference type="EMBL" id="FSRU01000003">
    <property type="protein sequence ID" value="SIO68095.1"/>
    <property type="molecule type" value="Genomic_DNA"/>
</dbReference>
<keyword evidence="5" id="KW-1185">Reference proteome</keyword>
<feature type="domain" description="AB hydrolase-1" evidence="3">
    <location>
        <begin position="70"/>
        <end position="361"/>
    </location>
</feature>
<accession>A0A1N6LH80</accession>
<dbReference type="AlphaFoldDB" id="A0A1N6LH80"/>
<dbReference type="GO" id="GO:0016787">
    <property type="term" value="F:hydrolase activity"/>
    <property type="evidence" value="ECO:0007669"/>
    <property type="project" value="UniProtKB-KW"/>
</dbReference>
<dbReference type="InterPro" id="IPR000639">
    <property type="entry name" value="Epox_hydrolase-like"/>
</dbReference>
<dbReference type="PRINTS" id="PR00412">
    <property type="entry name" value="EPOXHYDRLASE"/>
</dbReference>
<proteinExistence type="predicted"/>
<dbReference type="Proteomes" id="UP000185151">
    <property type="component" value="Unassembled WGS sequence"/>
</dbReference>
<protein>
    <submittedName>
        <fullName evidence="4">Pimeloyl-ACP methyl ester carboxylesterase</fullName>
    </submittedName>
</protein>
<evidence type="ECO:0000259" key="3">
    <source>
        <dbReference type="Pfam" id="PF00561"/>
    </source>
</evidence>
<organism evidence="4 5">
    <name type="scientific">Paraburkholderia phenazinium</name>
    <dbReference type="NCBI Taxonomy" id="60549"/>
    <lineage>
        <taxon>Bacteria</taxon>
        <taxon>Pseudomonadati</taxon>
        <taxon>Pseudomonadota</taxon>
        <taxon>Betaproteobacteria</taxon>
        <taxon>Burkholderiales</taxon>
        <taxon>Burkholderiaceae</taxon>
        <taxon>Paraburkholderia</taxon>
    </lineage>
</organism>
<evidence type="ECO:0000256" key="2">
    <source>
        <dbReference type="SAM" id="SignalP"/>
    </source>
</evidence>
<keyword evidence="1" id="KW-0378">Hydrolase</keyword>
<evidence type="ECO:0000313" key="5">
    <source>
        <dbReference type="Proteomes" id="UP000185151"/>
    </source>
</evidence>
<feature type="signal peptide" evidence="2">
    <location>
        <begin position="1"/>
        <end position="25"/>
    </location>
</feature>
<sequence length="379" mass="40871">MSRRTLLANGTAFGASLLMSKAAFGAGSGAAGGTVVVGASSDNVPNLTVRTFSSPRHTTRYLEAGPADGPLMIFLHGWPEIGLMWRAQIEAFASEGWRCVAPDMRGYGGSSVPAASEAYALNEIVHDMVELHDHLGARPAIWVGHDWGSPVAGALAAHHGARSRGVVLISVPYFPEGFALPNLVPLIDRQLYPADQYPDGQWDYFRFYLTHFSQTVSDFEADTPATLASLYRRGNPASVGQVSPSALITKNGGRYGSAHRAPVTPPDPALWTPTDFNELVDAFDVSGFRSVNAWYLNDTANIAYAHTALDGGQLRQPVLFVNGDWDAICDINRSRLGEPMRSACADLSVTNLPAGHWLPLERKAELVQAIRSWLKTSGL</sequence>
<dbReference type="SUPFAM" id="SSF53474">
    <property type="entry name" value="alpha/beta-Hydrolases"/>
    <property type="match status" value="1"/>
</dbReference>
<evidence type="ECO:0000313" key="4">
    <source>
        <dbReference type="EMBL" id="SIO68095.1"/>
    </source>
</evidence>
<dbReference type="PANTHER" id="PTHR43329">
    <property type="entry name" value="EPOXIDE HYDROLASE"/>
    <property type="match status" value="1"/>
</dbReference>